<dbReference type="EMBL" id="AAPH01000004">
    <property type="protein sequence ID" value="EAS44468.1"/>
    <property type="molecule type" value="Genomic_DNA"/>
</dbReference>
<organism evidence="1 2">
    <name type="scientific">Photobacterium profundum 3TCK</name>
    <dbReference type="NCBI Taxonomy" id="314280"/>
    <lineage>
        <taxon>Bacteria</taxon>
        <taxon>Pseudomonadati</taxon>
        <taxon>Pseudomonadota</taxon>
        <taxon>Gammaproteobacteria</taxon>
        <taxon>Vibrionales</taxon>
        <taxon>Vibrionaceae</taxon>
        <taxon>Photobacterium</taxon>
    </lineage>
</organism>
<evidence type="ECO:0000313" key="1">
    <source>
        <dbReference type="EMBL" id="EAS44468.1"/>
    </source>
</evidence>
<proteinExistence type="predicted"/>
<accession>Q1Z7J1</accession>
<gene>
    <name evidence="1" type="ORF">P3TCK_14965</name>
</gene>
<dbReference type="HOGENOM" id="CLU_3397868_0_0_6"/>
<evidence type="ECO:0000313" key="2">
    <source>
        <dbReference type="Proteomes" id="UP000003789"/>
    </source>
</evidence>
<dbReference type="Proteomes" id="UP000003789">
    <property type="component" value="Unassembled WGS sequence"/>
</dbReference>
<protein>
    <submittedName>
        <fullName evidence="1">Uncharacterized protein</fullName>
    </submittedName>
</protein>
<dbReference type="AlphaFoldDB" id="Q1Z7J1"/>
<reference evidence="1 2" key="1">
    <citation type="submission" date="2006-03" db="EMBL/GenBank/DDBJ databases">
        <authorList>
            <person name="Bartlett D.H."/>
            <person name="Valle G."/>
            <person name="Lauro F.M."/>
            <person name="Vezzi A."/>
            <person name="Simonato F."/>
            <person name="Eloe E."/>
            <person name="Vitulo N."/>
            <person name="Stratton T.K."/>
            <person name="D'angelo M."/>
            <person name="Ferriera S."/>
            <person name="Johnson J."/>
            <person name="Kravitz S."/>
            <person name="Beeson K."/>
            <person name="Sutton G."/>
            <person name="Rogers Y."/>
            <person name="Friedman R."/>
            <person name="Frazier M."/>
            <person name="Venter J.C."/>
        </authorList>
    </citation>
    <scope>NUCLEOTIDE SEQUENCE [LARGE SCALE GENOMIC DNA]</scope>
    <source>
        <strain evidence="1 2">3TCK</strain>
    </source>
</reference>
<comment type="caution">
    <text evidence="1">The sequence shown here is derived from an EMBL/GenBank/DDBJ whole genome shotgun (WGS) entry which is preliminary data.</text>
</comment>
<name>Q1Z7J1_9GAMM</name>
<sequence>MDVFNSDVTALFDTEVIYDDEAWIHHVNSTV</sequence>